<evidence type="ECO:0000313" key="2">
    <source>
        <dbReference type="EMBL" id="CAF0725697.1"/>
    </source>
</evidence>
<dbReference type="AlphaFoldDB" id="A0A813VRV7"/>
<evidence type="ECO:0000313" key="4">
    <source>
        <dbReference type="EMBL" id="CAF0910049.1"/>
    </source>
</evidence>
<dbReference type="Proteomes" id="UP000663832">
    <property type="component" value="Unassembled WGS sequence"/>
</dbReference>
<dbReference type="PANTHER" id="PTHR47990">
    <property type="entry name" value="2-OXOGLUTARATE (2OG) AND FE(II)-DEPENDENT OXYGENASE SUPERFAMILY PROTEIN-RELATED"/>
    <property type="match status" value="1"/>
</dbReference>
<gene>
    <name evidence="2" type="ORF">BJG266_LOCUS721</name>
    <name evidence="3" type="ORF">QVE165_LOCUS6287</name>
    <name evidence="4" type="ORF">QVE165_LOCUS9953</name>
</gene>
<organism evidence="3 5">
    <name type="scientific">Adineta steineri</name>
    <dbReference type="NCBI Taxonomy" id="433720"/>
    <lineage>
        <taxon>Eukaryota</taxon>
        <taxon>Metazoa</taxon>
        <taxon>Spiralia</taxon>
        <taxon>Gnathifera</taxon>
        <taxon>Rotifera</taxon>
        <taxon>Eurotatoria</taxon>
        <taxon>Bdelloidea</taxon>
        <taxon>Adinetida</taxon>
        <taxon>Adinetidae</taxon>
        <taxon>Adineta</taxon>
    </lineage>
</organism>
<name>A0A813VRV7_9BILA</name>
<evidence type="ECO:0000313" key="3">
    <source>
        <dbReference type="EMBL" id="CAF0840540.1"/>
    </source>
</evidence>
<dbReference type="Gene3D" id="2.60.120.330">
    <property type="entry name" value="B-lactam Antibiotic, Isopenicillin N Synthase, Chain"/>
    <property type="match status" value="1"/>
</dbReference>
<reference evidence="3" key="1">
    <citation type="submission" date="2021-02" db="EMBL/GenBank/DDBJ databases">
        <authorList>
            <person name="Nowell W R."/>
        </authorList>
    </citation>
    <scope>NUCLEOTIDE SEQUENCE</scope>
</reference>
<evidence type="ECO:0000313" key="5">
    <source>
        <dbReference type="Proteomes" id="UP000663832"/>
    </source>
</evidence>
<protein>
    <recommendedName>
        <fullName evidence="1">Isopenicillin N synthase-like Fe(2+) 2OG dioxygenase domain-containing protein</fullName>
    </recommendedName>
</protein>
<evidence type="ECO:0000259" key="1">
    <source>
        <dbReference type="Pfam" id="PF03171"/>
    </source>
</evidence>
<proteinExistence type="predicted"/>
<dbReference type="EMBL" id="CAJNOM010000046">
    <property type="protein sequence ID" value="CAF0910049.1"/>
    <property type="molecule type" value="Genomic_DNA"/>
</dbReference>
<dbReference type="InterPro" id="IPR044861">
    <property type="entry name" value="IPNS-like_FE2OG_OXY"/>
</dbReference>
<dbReference type="EMBL" id="CAJNOI010000002">
    <property type="protein sequence ID" value="CAF0725697.1"/>
    <property type="molecule type" value="Genomic_DNA"/>
</dbReference>
<dbReference type="Proteomes" id="UP000663877">
    <property type="component" value="Unassembled WGS sequence"/>
</dbReference>
<dbReference type="Pfam" id="PF03171">
    <property type="entry name" value="2OG-FeII_Oxy"/>
    <property type="match status" value="1"/>
</dbReference>
<dbReference type="OrthoDB" id="288590at2759"/>
<sequence length="366" mass="41569">MSTKFNTRPLLDLEKLFLNDSSEISRLQQEFEINGWCFVRLSQDSQSFLSQLNHINQSLSKFFALDQDEKSRYLSSDAFGYTRVGHKEGIKILTDQHGTTNAQITLPMNIKATIQDVTQLINNLTYRLKPIINKLVVSDDKPLKQVKISDLSMLDIVNYFNNKTGPIKVPEVGHNTDEVNCVPHYDPGLFSLSILSTCDGLQLKDQYENKWIDGPNNSQLDQSNIGVIWLGEAASILTENRLKSGIHRVVYPRTAHQTRITIWQEVCTTAQIQQLFEKDSNTQYLPADIQVTLVNQPDSVPMNVLTGGETVNDFMKRIEFDRGLSMSKSMPMDMHFNSNPVVDTNNNNNSSSTINKLKSLFPFFKK</sequence>
<accession>A0A813VRV7</accession>
<comment type="caution">
    <text evidence="3">The sequence shown here is derived from an EMBL/GenBank/DDBJ whole genome shotgun (WGS) entry which is preliminary data.</text>
</comment>
<dbReference type="SUPFAM" id="SSF51197">
    <property type="entry name" value="Clavaminate synthase-like"/>
    <property type="match status" value="1"/>
</dbReference>
<dbReference type="InterPro" id="IPR050231">
    <property type="entry name" value="Iron_ascorbate_oxido_reductase"/>
</dbReference>
<feature type="domain" description="Isopenicillin N synthase-like Fe(2+) 2OG dioxygenase" evidence="1">
    <location>
        <begin position="169"/>
        <end position="262"/>
    </location>
</feature>
<dbReference type="EMBL" id="CAJNOM010000026">
    <property type="protein sequence ID" value="CAF0840540.1"/>
    <property type="molecule type" value="Genomic_DNA"/>
</dbReference>
<dbReference type="InterPro" id="IPR027443">
    <property type="entry name" value="IPNS-like_sf"/>
</dbReference>
<keyword evidence="5" id="KW-1185">Reference proteome</keyword>